<dbReference type="HOGENOM" id="CLU_2561603_0_0_1"/>
<evidence type="ECO:0000313" key="1">
    <source>
        <dbReference type="EnsemblPlants" id="LPERR06G10110.2"/>
    </source>
</evidence>
<reference evidence="1 2" key="1">
    <citation type="submission" date="2012-08" db="EMBL/GenBank/DDBJ databases">
        <title>Oryza genome evolution.</title>
        <authorList>
            <person name="Wing R.A."/>
        </authorList>
    </citation>
    <scope>NUCLEOTIDE SEQUENCE</scope>
</reference>
<accession>A0A0D9WPG6</accession>
<proteinExistence type="predicted"/>
<dbReference type="Gramene" id="LPERR06G10110.2">
    <property type="protein sequence ID" value="LPERR06G10110.2"/>
    <property type="gene ID" value="LPERR06G10110"/>
</dbReference>
<name>A0A0D9WPG6_9ORYZ</name>
<keyword evidence="2" id="KW-1185">Reference proteome</keyword>
<reference evidence="2" key="2">
    <citation type="submission" date="2013-12" db="EMBL/GenBank/DDBJ databases">
        <authorList>
            <person name="Yu Y."/>
            <person name="Lee S."/>
            <person name="de Baynast K."/>
            <person name="Wissotski M."/>
            <person name="Liu L."/>
            <person name="Talag J."/>
            <person name="Goicoechea J."/>
            <person name="Angelova A."/>
            <person name="Jetty R."/>
            <person name="Kudrna D."/>
            <person name="Golser W."/>
            <person name="Rivera L."/>
            <person name="Zhang J."/>
            <person name="Wing R."/>
        </authorList>
    </citation>
    <scope>NUCLEOTIDE SEQUENCE</scope>
</reference>
<organism evidence="1 2">
    <name type="scientific">Leersia perrieri</name>
    <dbReference type="NCBI Taxonomy" id="77586"/>
    <lineage>
        <taxon>Eukaryota</taxon>
        <taxon>Viridiplantae</taxon>
        <taxon>Streptophyta</taxon>
        <taxon>Embryophyta</taxon>
        <taxon>Tracheophyta</taxon>
        <taxon>Spermatophyta</taxon>
        <taxon>Magnoliopsida</taxon>
        <taxon>Liliopsida</taxon>
        <taxon>Poales</taxon>
        <taxon>Poaceae</taxon>
        <taxon>BOP clade</taxon>
        <taxon>Oryzoideae</taxon>
        <taxon>Oryzeae</taxon>
        <taxon>Oryzinae</taxon>
        <taxon>Leersia</taxon>
    </lineage>
</organism>
<dbReference type="AlphaFoldDB" id="A0A0D9WPG6"/>
<protein>
    <submittedName>
        <fullName evidence="1">Uncharacterized protein</fullName>
    </submittedName>
</protein>
<sequence length="82" mass="9028">MNHHVDQNSACQGNDVNGCGYVPAASSSICTHEAKQIQYHGYLQYAALEQRLIPDQNDDDQGRHKGCRIAVEEHLVTFGLCG</sequence>
<dbReference type="Proteomes" id="UP000032180">
    <property type="component" value="Chromosome 6"/>
</dbReference>
<dbReference type="EnsemblPlants" id="LPERR06G10110.2">
    <property type="protein sequence ID" value="LPERR06G10110.2"/>
    <property type="gene ID" value="LPERR06G10110"/>
</dbReference>
<evidence type="ECO:0000313" key="2">
    <source>
        <dbReference type="Proteomes" id="UP000032180"/>
    </source>
</evidence>
<reference evidence="1" key="3">
    <citation type="submission" date="2015-04" db="UniProtKB">
        <authorList>
            <consortium name="EnsemblPlants"/>
        </authorList>
    </citation>
    <scope>IDENTIFICATION</scope>
</reference>